<dbReference type="InterPro" id="IPR038889">
    <property type="entry name" value="Shugoshin1/2"/>
</dbReference>
<feature type="region of interest" description="Disordered" evidence="10">
    <location>
        <begin position="774"/>
        <end position="801"/>
    </location>
</feature>
<reference evidence="11" key="1">
    <citation type="submission" date="2022-02" db="EMBL/GenBank/DDBJ databases">
        <title>Atlantic sturgeon de novo genome assembly.</title>
        <authorList>
            <person name="Stock M."/>
            <person name="Klopp C."/>
            <person name="Guiguen Y."/>
            <person name="Cabau C."/>
            <person name="Parinello H."/>
            <person name="Santidrian Yebra-Pimentel E."/>
            <person name="Kuhl H."/>
            <person name="Dirks R.P."/>
            <person name="Guessner J."/>
            <person name="Wuertz S."/>
            <person name="Du K."/>
            <person name="Schartl M."/>
        </authorList>
    </citation>
    <scope>NUCLEOTIDE SEQUENCE</scope>
    <source>
        <strain evidence="11">STURGEONOMICS-FGT-2020</strain>
        <tissue evidence="11">Whole blood</tissue>
    </source>
</reference>
<feature type="compositionally biased region" description="Polar residues" evidence="10">
    <location>
        <begin position="694"/>
        <end position="704"/>
    </location>
</feature>
<dbReference type="PANTHER" id="PTHR21577:SF3">
    <property type="entry name" value="SHUGOSHIN 1-RELATED"/>
    <property type="match status" value="1"/>
</dbReference>
<dbReference type="GO" id="GO:0051301">
    <property type="term" value="P:cell division"/>
    <property type="evidence" value="ECO:0007669"/>
    <property type="project" value="UniProtKB-KW"/>
</dbReference>
<sequence>MFAPATAGGPSTMDVLRERMLEKKQGSLKAAKLNTSLALKIKTKILNNSSIVHTSMKINNKALALALSAQKEKCKLLEKEMIKLQKEAVMLYVQNASYSHRQNHLLSLLKQLQQSTQERLGAAVQMCSVEDCPSPTDSKRNSKPPLPNNAGTSFQNVGNKATCAAQKSPVVSQEKPVLQPQPRRPVQEKCFLQSPLEEHAVNRQPEPGHFLENMQHINQEDAPVVKEPSYPRVSPDSVIKKGRRSCLVTAGLFESYSKGSPGTDDSTVIKTGKKQSGVGSPGVSLAESNGSKESLELQVPKQETTVFDAEMELTVNEETEIVTVESNYRGKNIGENRTAKLRSKKGDPEALRNIKKKKRDPSKAFPLVNSTRPVSEKQRSIKPLDTDKAISDAVGSDLQTASSASAAEVSVAANKQLYQGEEHCRITDASLNTECKDRRNTYKVSVFQNAEYTDCRKAGIVSSEALKYANKCEQSRAQLGQMEEPLDQPKDLLEENTLADFQTVETKPQDFLNVEIKESRRTYLVSGPPSGTDWNTAGKDNRRTFVISDFQKAKPTASGLSHVEPGQEENLQNLALKDKPEENAHSSNLKLCDGAFVMSDRYVTKRENFIITPPLYKADDCSVVQACETEVCESNSTAKVSKHKDNSSRKRRNGVDEVCAEIGTNCNNTVTHSQPESGLNDPVVQRSAKRSRIPQKSCSNATQGERNDNPNRKTYVVHPANKLESSESGPENQTKKVKSKSRCAKVAFKAPGVPNPCFIFTHNESECVKGSKTTSQENHLEDSCTPLQKESSSLATTNSDGAGGVILKPPCVQKASAGGGGGVGVCSVQDTCASEQTPMTVASPGAAAQRAKEHSAVLESLQKLVQEDSSLGGFQCYGPETQECGLFQNLHSLVNSVKESEKIVHTVKRSRDKTPDGRILQTVTNTSSCTCEEAGIAKKRRRAAAVASYKEPRLNSKLRREDQEKLQPSEYKEYKKLNEIQIKLESDVPM</sequence>
<keyword evidence="7" id="KW-0131">Cell cycle</keyword>
<dbReference type="EMBL" id="JAGXEW010000011">
    <property type="protein sequence ID" value="KAK1165963.1"/>
    <property type="molecule type" value="Genomic_DNA"/>
</dbReference>
<feature type="coiled-coil region" evidence="9">
    <location>
        <begin position="60"/>
        <end position="87"/>
    </location>
</feature>
<keyword evidence="4" id="KW-0132">Cell division</keyword>
<feature type="region of interest" description="Disordered" evidence="10">
    <location>
        <begin position="357"/>
        <end position="386"/>
    </location>
</feature>
<keyword evidence="3" id="KW-0158">Chromosome</keyword>
<feature type="compositionally biased region" description="Polar residues" evidence="10">
    <location>
        <begin position="785"/>
        <end position="800"/>
    </location>
</feature>
<evidence type="ECO:0000256" key="3">
    <source>
        <dbReference type="ARBA" id="ARBA00022454"/>
    </source>
</evidence>
<feature type="region of interest" description="Disordered" evidence="10">
    <location>
        <begin position="948"/>
        <end position="970"/>
    </location>
</feature>
<accession>A0AAD8G323</accession>
<evidence type="ECO:0000256" key="9">
    <source>
        <dbReference type="SAM" id="Coils"/>
    </source>
</evidence>
<dbReference type="AlphaFoldDB" id="A0AAD8G323"/>
<evidence type="ECO:0000313" key="11">
    <source>
        <dbReference type="EMBL" id="KAK1165963.1"/>
    </source>
</evidence>
<comment type="similarity">
    <text evidence="2">Belongs to the shugoshin family.</text>
</comment>
<evidence type="ECO:0000256" key="10">
    <source>
        <dbReference type="SAM" id="MobiDB-lite"/>
    </source>
</evidence>
<evidence type="ECO:0000256" key="7">
    <source>
        <dbReference type="ARBA" id="ARBA00023306"/>
    </source>
</evidence>
<dbReference type="PANTHER" id="PTHR21577">
    <property type="entry name" value="SHUGOSHIN"/>
    <property type="match status" value="1"/>
</dbReference>
<evidence type="ECO:0000256" key="5">
    <source>
        <dbReference type="ARBA" id="ARBA00022829"/>
    </source>
</evidence>
<evidence type="ECO:0000313" key="12">
    <source>
        <dbReference type="Proteomes" id="UP001230051"/>
    </source>
</evidence>
<evidence type="ECO:0000256" key="2">
    <source>
        <dbReference type="ARBA" id="ARBA00010845"/>
    </source>
</evidence>
<evidence type="ECO:0000256" key="8">
    <source>
        <dbReference type="ARBA" id="ARBA00023328"/>
    </source>
</evidence>
<proteinExistence type="inferred from homology"/>
<keyword evidence="5" id="KW-0159">Chromosome partition</keyword>
<feature type="region of interest" description="Disordered" evidence="10">
    <location>
        <begin position="670"/>
        <end position="741"/>
    </location>
</feature>
<dbReference type="GO" id="GO:0051177">
    <property type="term" value="P:meiotic sister chromatid cohesion"/>
    <property type="evidence" value="ECO:0007669"/>
    <property type="project" value="TreeGrafter"/>
</dbReference>
<dbReference type="GO" id="GO:0007059">
    <property type="term" value="P:chromosome segregation"/>
    <property type="evidence" value="ECO:0007669"/>
    <property type="project" value="UniProtKB-KW"/>
</dbReference>
<feature type="compositionally biased region" description="Polar residues" evidence="10">
    <location>
        <begin position="257"/>
        <end position="269"/>
    </location>
</feature>
<protein>
    <submittedName>
        <fullName evidence="11">Shugoshin 2-like isoform X1</fullName>
    </submittedName>
</protein>
<name>A0AAD8G323_ACIOX</name>
<organism evidence="11 12">
    <name type="scientific">Acipenser oxyrinchus oxyrinchus</name>
    <dbReference type="NCBI Taxonomy" id="40147"/>
    <lineage>
        <taxon>Eukaryota</taxon>
        <taxon>Metazoa</taxon>
        <taxon>Chordata</taxon>
        <taxon>Craniata</taxon>
        <taxon>Vertebrata</taxon>
        <taxon>Euteleostomi</taxon>
        <taxon>Actinopterygii</taxon>
        <taxon>Chondrostei</taxon>
        <taxon>Acipenseriformes</taxon>
        <taxon>Acipenseridae</taxon>
        <taxon>Acipenser</taxon>
    </lineage>
</organism>
<comment type="caution">
    <text evidence="11">The sequence shown here is derived from an EMBL/GenBank/DDBJ whole genome shotgun (WGS) entry which is preliminary data.</text>
</comment>
<evidence type="ECO:0000256" key="6">
    <source>
        <dbReference type="ARBA" id="ARBA00023054"/>
    </source>
</evidence>
<keyword evidence="8" id="KW-0137">Centromere</keyword>
<evidence type="ECO:0000256" key="4">
    <source>
        <dbReference type="ARBA" id="ARBA00022618"/>
    </source>
</evidence>
<feature type="region of interest" description="Disordered" evidence="10">
    <location>
        <begin position="130"/>
        <end position="185"/>
    </location>
</feature>
<feature type="compositionally biased region" description="Basic and acidic residues" evidence="10">
    <location>
        <begin position="950"/>
        <end position="970"/>
    </location>
</feature>
<comment type="subcellular location">
    <subcellularLocation>
        <location evidence="1">Chromosome</location>
        <location evidence="1">Centromere</location>
    </subcellularLocation>
</comment>
<keyword evidence="12" id="KW-1185">Reference proteome</keyword>
<feature type="compositionally biased region" description="Polar residues" evidence="10">
    <location>
        <begin position="149"/>
        <end position="159"/>
    </location>
</feature>
<feature type="compositionally biased region" description="Basic and acidic residues" evidence="10">
    <location>
        <begin position="374"/>
        <end position="386"/>
    </location>
</feature>
<feature type="region of interest" description="Disordered" evidence="10">
    <location>
        <begin position="257"/>
        <end position="293"/>
    </location>
</feature>
<keyword evidence="6 9" id="KW-0175">Coiled coil</keyword>
<dbReference type="Proteomes" id="UP001230051">
    <property type="component" value="Unassembled WGS sequence"/>
</dbReference>
<dbReference type="GO" id="GO:0000776">
    <property type="term" value="C:kinetochore"/>
    <property type="evidence" value="ECO:0007669"/>
    <property type="project" value="TreeGrafter"/>
</dbReference>
<evidence type="ECO:0000256" key="1">
    <source>
        <dbReference type="ARBA" id="ARBA00004584"/>
    </source>
</evidence>
<gene>
    <name evidence="11" type="primary">Sgo2</name>
    <name evidence="11" type="ORF">AOXY_G12466</name>
</gene>